<reference evidence="2" key="1">
    <citation type="submission" date="2020-05" db="EMBL/GenBank/DDBJ databases">
        <authorList>
            <person name="Chiriac C."/>
            <person name="Salcher M."/>
            <person name="Ghai R."/>
            <person name="Kavagutti S V."/>
        </authorList>
    </citation>
    <scope>NUCLEOTIDE SEQUENCE</scope>
</reference>
<evidence type="ECO:0000256" key="1">
    <source>
        <dbReference type="SAM" id="Phobius"/>
    </source>
</evidence>
<organism evidence="2">
    <name type="scientific">uncultured Caudovirales phage</name>
    <dbReference type="NCBI Taxonomy" id="2100421"/>
    <lineage>
        <taxon>Viruses</taxon>
        <taxon>Duplodnaviria</taxon>
        <taxon>Heunggongvirae</taxon>
        <taxon>Uroviricota</taxon>
        <taxon>Caudoviricetes</taxon>
        <taxon>Peduoviridae</taxon>
        <taxon>Maltschvirus</taxon>
        <taxon>Maltschvirus maltsch</taxon>
    </lineage>
</organism>
<gene>
    <name evidence="2" type="ORF">UFOVP176_49</name>
</gene>
<name>A0A6J7WF79_9CAUD</name>
<protein>
    <submittedName>
        <fullName evidence="2">Uncharacterized protein</fullName>
    </submittedName>
</protein>
<keyword evidence="1" id="KW-0472">Membrane</keyword>
<feature type="transmembrane region" description="Helical" evidence="1">
    <location>
        <begin position="5"/>
        <end position="23"/>
    </location>
</feature>
<proteinExistence type="predicted"/>
<sequence length="48" mass="5161">MIEMIIVGTIGIGYAVVGTLQWLKGDTGAGIMWIGYSFAQIGLFLNLK</sequence>
<keyword evidence="1" id="KW-1133">Transmembrane helix</keyword>
<evidence type="ECO:0000313" key="2">
    <source>
        <dbReference type="EMBL" id="CAB5194985.1"/>
    </source>
</evidence>
<keyword evidence="1" id="KW-0812">Transmembrane</keyword>
<dbReference type="EMBL" id="LR798224">
    <property type="protein sequence ID" value="CAB5194985.1"/>
    <property type="molecule type" value="Genomic_DNA"/>
</dbReference>
<feature type="transmembrane region" description="Helical" evidence="1">
    <location>
        <begin position="29"/>
        <end position="47"/>
    </location>
</feature>
<accession>A0A6J7WF79</accession>